<evidence type="ECO:0000313" key="6">
    <source>
        <dbReference type="EMBL" id="PRQ24049.1"/>
    </source>
</evidence>
<proteinExistence type="inferred from homology"/>
<comment type="similarity">
    <text evidence="1">Belongs to the peptidase C48 family.</text>
</comment>
<dbReference type="InterPro" id="IPR003653">
    <property type="entry name" value="Peptidase_C48_C"/>
</dbReference>
<sequence>MSARAGGHLGVLENMKGHISNERGIWFDAPADFSKTIVSLPLEKISAIRDMGFGPLQTIGCPNLYEDVCHMMLNNLEPLNQTVVIHGRTFCITASDFERIMGVKDGGVDVDFSGGVNESVIAVLKKELDGNDGNITMNSLKDIVLNRREVDGIFKVAFVMYAMSGLLCPTEGNIVDHMLLVPLMKAESIRGLNWATYCCSKLQDAVLSMKPGDNGRISVCFLFLQLFYFDVVGTSLGLVDKSITPLIWWEVDMASELVEWIGQQGGVSTDNKRVWEVERKDSWCNFKVPQEDQEWKSTNASAYDKMKAVCSDMDCVKEDVDVLKDNVSQIVRVQEGMSMQIEGIQQSLKDLVPTIVKEVVKQYNPETNERRPLHTTWTERGNTELKSNNAQSNSGKKLQSVYVISDDTSSLKFPHSNNANPGVAAYHQAEKEKNLIDQDCAVSDCSVSPGGPPMVARMSRKEKKQKRSTPAPIHIVRALFKTRTRKGSNKVDKCRGKFSKHKKSETIHAGPFSVHKSRPKFEVELLSFIFWPTPPTDPFSSVVVANIGGMNLTRTDLQSLGPRQLVCNMVINIFAMYMNEPGKEDWYLPTFFASNLIKKDVKMSVTEHVERIRSVCALKRFDGRLSACRRIFIPMHEEGTNKRHGHWYLLVVHVRDRHAEILDSYPANGKTMSRIQAARLAMNMLDRVFVRDIAEDLNPHVSLGTLPFDMSSFGPIQRNTTDCGVFVIRNMQHYGTDWAAKYDSDGERASLVLECLLHQRNDVPDLHVKVDHALALWRGTVQGKPGHIGSAVIDVSEDSNPSGTKPNQEKMVTPTVRMK</sequence>
<dbReference type="PANTHER" id="PTHR34835">
    <property type="entry name" value="OS07G0283600 PROTEIN-RELATED"/>
    <property type="match status" value="1"/>
</dbReference>
<evidence type="ECO:0000256" key="3">
    <source>
        <dbReference type="ARBA" id="ARBA00022801"/>
    </source>
</evidence>
<dbReference type="Gramene" id="PRQ24049">
    <property type="protein sequence ID" value="PRQ24049"/>
    <property type="gene ID" value="RchiOBHm_Chr6g0268131"/>
</dbReference>
<comment type="caution">
    <text evidence="6">The sequence shown here is derived from an EMBL/GenBank/DDBJ whole genome shotgun (WGS) entry which is preliminary data.</text>
</comment>
<dbReference type="Proteomes" id="UP000238479">
    <property type="component" value="Chromosome 6"/>
</dbReference>
<evidence type="ECO:0000256" key="2">
    <source>
        <dbReference type="ARBA" id="ARBA00022670"/>
    </source>
</evidence>
<dbReference type="Gene3D" id="3.40.395.10">
    <property type="entry name" value="Adenoviral Proteinase, Chain A"/>
    <property type="match status" value="1"/>
</dbReference>
<dbReference type="GO" id="GO:0006508">
    <property type="term" value="P:proteolysis"/>
    <property type="evidence" value="ECO:0007669"/>
    <property type="project" value="UniProtKB-KW"/>
</dbReference>
<evidence type="ECO:0000256" key="4">
    <source>
        <dbReference type="SAM" id="MobiDB-lite"/>
    </source>
</evidence>
<organism evidence="6 7">
    <name type="scientific">Rosa chinensis</name>
    <name type="common">China rose</name>
    <dbReference type="NCBI Taxonomy" id="74649"/>
    <lineage>
        <taxon>Eukaryota</taxon>
        <taxon>Viridiplantae</taxon>
        <taxon>Streptophyta</taxon>
        <taxon>Embryophyta</taxon>
        <taxon>Tracheophyta</taxon>
        <taxon>Spermatophyta</taxon>
        <taxon>Magnoliopsida</taxon>
        <taxon>eudicotyledons</taxon>
        <taxon>Gunneridae</taxon>
        <taxon>Pentapetalae</taxon>
        <taxon>rosids</taxon>
        <taxon>fabids</taxon>
        <taxon>Rosales</taxon>
        <taxon>Rosaceae</taxon>
        <taxon>Rosoideae</taxon>
        <taxon>Rosoideae incertae sedis</taxon>
        <taxon>Rosa</taxon>
    </lineage>
</organism>
<dbReference type="AlphaFoldDB" id="A0A2P6PQ40"/>
<keyword evidence="7" id="KW-1185">Reference proteome</keyword>
<feature type="compositionally biased region" description="Basic residues" evidence="4">
    <location>
        <begin position="458"/>
        <end position="467"/>
    </location>
</feature>
<name>A0A2P6PQ40_ROSCH</name>
<dbReference type="PANTHER" id="PTHR34835:SF34">
    <property type="entry name" value="OS08G0555500 PROTEIN"/>
    <property type="match status" value="1"/>
</dbReference>
<dbReference type="GO" id="GO:0008234">
    <property type="term" value="F:cysteine-type peptidase activity"/>
    <property type="evidence" value="ECO:0007669"/>
    <property type="project" value="InterPro"/>
</dbReference>
<feature type="region of interest" description="Disordered" evidence="4">
    <location>
        <begin position="795"/>
        <end position="819"/>
    </location>
</feature>
<keyword evidence="2" id="KW-0645">Protease</keyword>
<gene>
    <name evidence="6" type="ORF">RchiOBHm_Chr6g0268131</name>
</gene>
<dbReference type="STRING" id="74649.A0A2P6PQ40"/>
<accession>A0A2P6PQ40</accession>
<dbReference type="PROSITE" id="PS50600">
    <property type="entry name" value="ULP_PROTEASE"/>
    <property type="match status" value="1"/>
</dbReference>
<dbReference type="SUPFAM" id="SSF54001">
    <property type="entry name" value="Cysteine proteinases"/>
    <property type="match status" value="1"/>
</dbReference>
<dbReference type="EC" id="3.4.22.68" evidence="6"/>
<dbReference type="EMBL" id="PDCK01000044">
    <property type="protein sequence ID" value="PRQ24049.1"/>
    <property type="molecule type" value="Genomic_DNA"/>
</dbReference>
<evidence type="ECO:0000259" key="5">
    <source>
        <dbReference type="PROSITE" id="PS50600"/>
    </source>
</evidence>
<feature type="region of interest" description="Disordered" evidence="4">
    <location>
        <begin position="451"/>
        <end position="471"/>
    </location>
</feature>
<keyword evidence="3 6" id="KW-0378">Hydrolase</keyword>
<reference evidence="6 7" key="1">
    <citation type="journal article" date="2018" name="Nat. Genet.">
        <title>The Rosa genome provides new insights in the design of modern roses.</title>
        <authorList>
            <person name="Bendahmane M."/>
        </authorList>
    </citation>
    <scope>NUCLEOTIDE SEQUENCE [LARGE SCALE GENOMIC DNA]</scope>
    <source>
        <strain evidence="7">cv. Old Blush</strain>
    </source>
</reference>
<feature type="domain" description="Ubiquitin-like protease family profile" evidence="5">
    <location>
        <begin position="550"/>
        <end position="734"/>
    </location>
</feature>
<dbReference type="Pfam" id="PF02902">
    <property type="entry name" value="Peptidase_C48"/>
    <property type="match status" value="1"/>
</dbReference>
<dbReference type="OMA" id="NKRWIRD"/>
<evidence type="ECO:0000256" key="1">
    <source>
        <dbReference type="ARBA" id="ARBA00005234"/>
    </source>
</evidence>
<dbReference type="InterPro" id="IPR038765">
    <property type="entry name" value="Papain-like_cys_pep_sf"/>
</dbReference>
<protein>
    <submittedName>
        <fullName evidence="6">Putative Ulp1 peptidase</fullName>
        <ecNumber evidence="6">3.4.22.68</ecNumber>
    </submittedName>
</protein>
<evidence type="ECO:0000313" key="7">
    <source>
        <dbReference type="Proteomes" id="UP000238479"/>
    </source>
</evidence>